<keyword evidence="5" id="KW-1185">Reference proteome</keyword>
<reference evidence="3 5" key="2">
    <citation type="submission" date="2016-11" db="EMBL/GenBank/DDBJ databases">
        <title>Whole genomes of Flavobacteriaceae.</title>
        <authorList>
            <person name="Stine C."/>
            <person name="Li C."/>
            <person name="Tadesse D."/>
        </authorList>
    </citation>
    <scope>NUCLEOTIDE SEQUENCE [LARGE SCALE GENOMIC DNA]</scope>
    <source>
        <strain evidence="3 5">ATCC 51468</strain>
    </source>
</reference>
<dbReference type="InterPro" id="IPR000595">
    <property type="entry name" value="cNMP-bd_dom"/>
</dbReference>
<dbReference type="EMBL" id="JPRK01000010">
    <property type="protein sequence ID" value="KIO52503.1"/>
    <property type="molecule type" value="Genomic_DNA"/>
</dbReference>
<reference evidence="2 4" key="1">
    <citation type="submission" date="2015-01" db="EMBL/GenBank/DDBJ databases">
        <title>Genome of Flavobacterium hibernum DSM 12611.</title>
        <authorList>
            <person name="Stropko S.J."/>
            <person name="Pipes S.E."/>
            <person name="Newman J.D."/>
        </authorList>
    </citation>
    <scope>NUCLEOTIDE SEQUENCE [LARGE SCALE GENOMIC DNA]</scope>
    <source>
        <strain evidence="2 4">DSM 12611</strain>
    </source>
</reference>
<feature type="domain" description="Cyclic nucleotide-binding" evidence="1">
    <location>
        <begin position="10"/>
        <end position="56"/>
    </location>
</feature>
<dbReference type="PROSITE" id="PS50042">
    <property type="entry name" value="CNMP_BINDING_3"/>
    <property type="match status" value="1"/>
</dbReference>
<dbReference type="Gene3D" id="2.60.120.10">
    <property type="entry name" value="Jelly Rolls"/>
    <property type="match status" value="1"/>
</dbReference>
<dbReference type="Pfam" id="PF00027">
    <property type="entry name" value="cNMP_binding"/>
    <property type="match status" value="1"/>
</dbReference>
<dbReference type="RefSeq" id="WP_041518285.1">
    <property type="nucleotide sequence ID" value="NZ_JPRK01000010.1"/>
</dbReference>
<evidence type="ECO:0000313" key="3">
    <source>
        <dbReference type="EMBL" id="OXA89826.1"/>
    </source>
</evidence>
<evidence type="ECO:0000313" key="2">
    <source>
        <dbReference type="EMBL" id="KIO52503.1"/>
    </source>
</evidence>
<dbReference type="STRING" id="37752.IW18_12875"/>
<protein>
    <submittedName>
        <fullName evidence="2">cAMP-binding protein</fullName>
    </submittedName>
</protein>
<dbReference type="EMBL" id="MUGX01000008">
    <property type="protein sequence ID" value="OXA89826.1"/>
    <property type="molecule type" value="Genomic_DNA"/>
</dbReference>
<dbReference type="InterPro" id="IPR018490">
    <property type="entry name" value="cNMP-bd_dom_sf"/>
</dbReference>
<dbReference type="CDD" id="cd00038">
    <property type="entry name" value="CAP_ED"/>
    <property type="match status" value="1"/>
</dbReference>
<dbReference type="AlphaFoldDB" id="A0A0D0EUL0"/>
<dbReference type="InterPro" id="IPR014710">
    <property type="entry name" value="RmlC-like_jellyroll"/>
</dbReference>
<dbReference type="Proteomes" id="UP000198302">
    <property type="component" value="Unassembled WGS sequence"/>
</dbReference>
<name>A0A0D0EUL0_9FLAO</name>
<comment type="caution">
    <text evidence="2">The sequence shown here is derived from an EMBL/GenBank/DDBJ whole genome shotgun (WGS) entry which is preliminary data.</text>
</comment>
<evidence type="ECO:0000313" key="5">
    <source>
        <dbReference type="Proteomes" id="UP000198302"/>
    </source>
</evidence>
<organism evidence="2 4">
    <name type="scientific">Flavobacterium hibernum</name>
    <dbReference type="NCBI Taxonomy" id="37752"/>
    <lineage>
        <taxon>Bacteria</taxon>
        <taxon>Pseudomonadati</taxon>
        <taxon>Bacteroidota</taxon>
        <taxon>Flavobacteriia</taxon>
        <taxon>Flavobacteriales</taxon>
        <taxon>Flavobacteriaceae</taxon>
        <taxon>Flavobacterium</taxon>
    </lineage>
</organism>
<dbReference type="SUPFAM" id="SSF51206">
    <property type="entry name" value="cAMP-binding domain-like"/>
    <property type="match status" value="1"/>
</dbReference>
<evidence type="ECO:0000313" key="4">
    <source>
        <dbReference type="Proteomes" id="UP000032061"/>
    </source>
</evidence>
<gene>
    <name evidence="3" type="ORF">B0A73_05440</name>
    <name evidence="2" type="ORF">IW18_12875</name>
</gene>
<dbReference type="Proteomes" id="UP000032061">
    <property type="component" value="Unassembled WGS sequence"/>
</dbReference>
<evidence type="ECO:0000259" key="1">
    <source>
        <dbReference type="PROSITE" id="PS50042"/>
    </source>
</evidence>
<proteinExistence type="predicted"/>
<sequence length="187" mass="22244">MVELINIIKGFQELDLETEEAIRKYFIKERFKKNEFIIQQGKVCTKMYFIQSGSIRRFCLENEIEVTRWIYTDNQFVTSLSSFFEQKSSFECLQACEDTVVYSLSYSDEQILMGYPLFLKFHVNQLRLYLSKTNEFHHLFRIMNAQEKYSFLLESFPQIIIRAKLKYVASLMGVSQETLSRIRAVIT</sequence>
<accession>A0A0D0EUL0</accession>
<dbReference type="OrthoDB" id="758145at2"/>